<evidence type="ECO:0000313" key="2">
    <source>
        <dbReference type="Proteomes" id="UP000250043"/>
    </source>
</evidence>
<accession>A0A8E2AM97</accession>
<protein>
    <recommendedName>
        <fullName evidence="3">BTB domain-containing protein</fullName>
    </recommendedName>
</protein>
<proteinExistence type="predicted"/>
<organism evidence="1 2">
    <name type="scientific">Obba rivulosa</name>
    <dbReference type="NCBI Taxonomy" id="1052685"/>
    <lineage>
        <taxon>Eukaryota</taxon>
        <taxon>Fungi</taxon>
        <taxon>Dikarya</taxon>
        <taxon>Basidiomycota</taxon>
        <taxon>Agaricomycotina</taxon>
        <taxon>Agaricomycetes</taxon>
        <taxon>Polyporales</taxon>
        <taxon>Gelatoporiaceae</taxon>
        <taxon>Obba</taxon>
    </lineage>
</organism>
<evidence type="ECO:0000313" key="1">
    <source>
        <dbReference type="EMBL" id="OCH87256.1"/>
    </source>
</evidence>
<feature type="non-terminal residue" evidence="1">
    <location>
        <position position="1"/>
    </location>
</feature>
<dbReference type="AlphaFoldDB" id="A0A8E2AM97"/>
<evidence type="ECO:0008006" key="3">
    <source>
        <dbReference type="Google" id="ProtNLM"/>
    </source>
</evidence>
<feature type="non-terminal residue" evidence="1">
    <location>
        <position position="199"/>
    </location>
</feature>
<dbReference type="OrthoDB" id="3036049at2759"/>
<name>A0A8E2AM97_9APHY</name>
<sequence length="199" mass="22329">RRSEDFWYTDSGIILIAEGVACCVYQGLLSCHSTVFRELFIFPQPSYAETMDGCHMVYLSNSSRDLTDVLRALFGSDLYYSWPGEHPAFSVLAALVRLKHKYEMKALRDQALNDLKAIFTLQACPNTAPFEMTQQDAITVIALAHLTNTHSRLPMAFYVCCQLDLDCIVNGSEVDGCREHLSTDDMIKCLGAKLELAKD</sequence>
<keyword evidence="2" id="KW-1185">Reference proteome</keyword>
<reference evidence="1 2" key="1">
    <citation type="submission" date="2016-07" db="EMBL/GenBank/DDBJ databases">
        <title>Draft genome of the white-rot fungus Obba rivulosa 3A-2.</title>
        <authorList>
            <consortium name="DOE Joint Genome Institute"/>
            <person name="Miettinen O."/>
            <person name="Riley R."/>
            <person name="Acob R."/>
            <person name="Barry K."/>
            <person name="Cullen D."/>
            <person name="De Vries R."/>
            <person name="Hainaut M."/>
            <person name="Hatakka A."/>
            <person name="Henrissat B."/>
            <person name="Hilden K."/>
            <person name="Kuo R."/>
            <person name="Labutti K."/>
            <person name="Lipzen A."/>
            <person name="Makela M.R."/>
            <person name="Sandor L."/>
            <person name="Spatafora J.W."/>
            <person name="Grigoriev I.V."/>
            <person name="Hibbett D.S."/>
        </authorList>
    </citation>
    <scope>NUCLEOTIDE SEQUENCE [LARGE SCALE GENOMIC DNA]</scope>
    <source>
        <strain evidence="1 2">3A-2</strain>
    </source>
</reference>
<dbReference type="Proteomes" id="UP000250043">
    <property type="component" value="Unassembled WGS sequence"/>
</dbReference>
<gene>
    <name evidence="1" type="ORF">OBBRIDRAFT_697033</name>
</gene>
<dbReference type="EMBL" id="KV722492">
    <property type="protein sequence ID" value="OCH87256.1"/>
    <property type="molecule type" value="Genomic_DNA"/>
</dbReference>